<accession>A0A9W8IB73</accession>
<name>A0A9W8IB73_9FUNG</name>
<dbReference type="EMBL" id="JANBUW010000472">
    <property type="protein sequence ID" value="KAJ2846708.1"/>
    <property type="molecule type" value="Genomic_DNA"/>
</dbReference>
<evidence type="ECO:0000313" key="2">
    <source>
        <dbReference type="Proteomes" id="UP001139887"/>
    </source>
</evidence>
<keyword evidence="2" id="KW-1185">Reference proteome</keyword>
<protein>
    <submittedName>
        <fullName evidence="1">Rhodanese- sulfurtransferase</fullName>
    </submittedName>
</protein>
<gene>
    <name evidence="1" type="primary">RRS1_1</name>
    <name evidence="1" type="ORF">IWW36_004217</name>
</gene>
<dbReference type="OrthoDB" id="28455at2759"/>
<dbReference type="Proteomes" id="UP001139887">
    <property type="component" value="Unassembled WGS sequence"/>
</dbReference>
<dbReference type="AlphaFoldDB" id="A0A9W8IB73"/>
<evidence type="ECO:0000313" key="1">
    <source>
        <dbReference type="EMBL" id="KAJ2846708.1"/>
    </source>
</evidence>
<comment type="caution">
    <text evidence="1">The sequence shown here is derived from an EMBL/GenBank/DDBJ whole genome shotgun (WGS) entry which is preliminary data.</text>
</comment>
<sequence>MRKRELQRALVMSKGSTASMGKFDEKLKGEPKIKGLKRKFDPLVSAAGAEKTKNMEILGRVAKGDSSATVLNVRKAQRAINNSKRSKK</sequence>
<proteinExistence type="predicted"/>
<organism evidence="1 2">
    <name type="scientific">Coemansia brasiliensis</name>
    <dbReference type="NCBI Taxonomy" id="2650707"/>
    <lineage>
        <taxon>Eukaryota</taxon>
        <taxon>Fungi</taxon>
        <taxon>Fungi incertae sedis</taxon>
        <taxon>Zoopagomycota</taxon>
        <taxon>Kickxellomycotina</taxon>
        <taxon>Kickxellomycetes</taxon>
        <taxon>Kickxellales</taxon>
        <taxon>Kickxellaceae</taxon>
        <taxon>Coemansia</taxon>
    </lineage>
</organism>
<reference evidence="1" key="1">
    <citation type="submission" date="2022-07" db="EMBL/GenBank/DDBJ databases">
        <title>Phylogenomic reconstructions and comparative analyses of Kickxellomycotina fungi.</title>
        <authorList>
            <person name="Reynolds N.K."/>
            <person name="Stajich J.E."/>
            <person name="Barry K."/>
            <person name="Grigoriev I.V."/>
            <person name="Crous P."/>
            <person name="Smith M.E."/>
        </authorList>
    </citation>
    <scope>NUCLEOTIDE SEQUENCE</scope>
    <source>
        <strain evidence="1">NRRL 1566</strain>
    </source>
</reference>